<evidence type="ECO:0000256" key="1">
    <source>
        <dbReference type="SAM" id="MobiDB-lite"/>
    </source>
</evidence>
<dbReference type="EMBL" id="JAUPFM010000013">
    <property type="protein sequence ID" value="KAK2833915.1"/>
    <property type="molecule type" value="Genomic_DNA"/>
</dbReference>
<keyword evidence="3" id="KW-1185">Reference proteome</keyword>
<evidence type="ECO:0000313" key="2">
    <source>
        <dbReference type="EMBL" id="KAK2833915.1"/>
    </source>
</evidence>
<reference evidence="2" key="1">
    <citation type="submission" date="2023-07" db="EMBL/GenBank/DDBJ databases">
        <title>Chromosome-level Genome Assembly of Striped Snakehead (Channa striata).</title>
        <authorList>
            <person name="Liu H."/>
        </authorList>
    </citation>
    <scope>NUCLEOTIDE SEQUENCE</scope>
    <source>
        <strain evidence="2">Gz</strain>
        <tissue evidence="2">Muscle</tissue>
    </source>
</reference>
<dbReference type="AlphaFoldDB" id="A0AA88SDE7"/>
<feature type="region of interest" description="Disordered" evidence="1">
    <location>
        <begin position="1"/>
        <end position="31"/>
    </location>
</feature>
<sequence>MASTESGSEQVADEENLYQPGNRAFPPPSPVSHSTPLHAVFIVPDAESSGRHFPLTALRKLHVISRV</sequence>
<dbReference type="Proteomes" id="UP001187415">
    <property type="component" value="Unassembled WGS sequence"/>
</dbReference>
<protein>
    <submittedName>
        <fullName evidence="2">Uncharacterized protein</fullName>
    </submittedName>
</protein>
<accession>A0AA88SDE7</accession>
<name>A0AA88SDE7_CHASR</name>
<comment type="caution">
    <text evidence="2">The sequence shown here is derived from an EMBL/GenBank/DDBJ whole genome shotgun (WGS) entry which is preliminary data.</text>
</comment>
<evidence type="ECO:0000313" key="3">
    <source>
        <dbReference type="Proteomes" id="UP001187415"/>
    </source>
</evidence>
<gene>
    <name evidence="2" type="ORF">Q5P01_017804</name>
</gene>
<proteinExistence type="predicted"/>
<organism evidence="2 3">
    <name type="scientific">Channa striata</name>
    <name type="common">Snakehead murrel</name>
    <name type="synonym">Ophicephalus striatus</name>
    <dbReference type="NCBI Taxonomy" id="64152"/>
    <lineage>
        <taxon>Eukaryota</taxon>
        <taxon>Metazoa</taxon>
        <taxon>Chordata</taxon>
        <taxon>Craniata</taxon>
        <taxon>Vertebrata</taxon>
        <taxon>Euteleostomi</taxon>
        <taxon>Actinopterygii</taxon>
        <taxon>Neopterygii</taxon>
        <taxon>Teleostei</taxon>
        <taxon>Neoteleostei</taxon>
        <taxon>Acanthomorphata</taxon>
        <taxon>Anabantaria</taxon>
        <taxon>Anabantiformes</taxon>
        <taxon>Channoidei</taxon>
        <taxon>Channidae</taxon>
        <taxon>Channa</taxon>
    </lineage>
</organism>